<protein>
    <submittedName>
        <fullName evidence="3">Glutathione S-transferase</fullName>
    </submittedName>
</protein>
<dbReference type="InterPro" id="IPR004046">
    <property type="entry name" value="GST_C"/>
</dbReference>
<dbReference type="PANTHER" id="PTHR44051">
    <property type="entry name" value="GLUTATHIONE S-TRANSFERASE-RELATED"/>
    <property type="match status" value="1"/>
</dbReference>
<dbReference type="RefSeq" id="WP_090847784.1">
    <property type="nucleotide sequence ID" value="NZ_FNXG01000003.1"/>
</dbReference>
<dbReference type="SUPFAM" id="SSF52833">
    <property type="entry name" value="Thioredoxin-like"/>
    <property type="match status" value="1"/>
</dbReference>
<dbReference type="Proteomes" id="UP000199125">
    <property type="component" value="Unassembled WGS sequence"/>
</dbReference>
<feature type="domain" description="GST N-terminal" evidence="1">
    <location>
        <begin position="19"/>
        <end position="107"/>
    </location>
</feature>
<dbReference type="SFLD" id="SFLDG00358">
    <property type="entry name" value="Main_(cytGST)"/>
    <property type="match status" value="1"/>
</dbReference>
<dbReference type="InterPro" id="IPR010987">
    <property type="entry name" value="Glutathione-S-Trfase_C-like"/>
</dbReference>
<dbReference type="InterPro" id="IPR040079">
    <property type="entry name" value="Glutathione_S-Trfase"/>
</dbReference>
<accession>A0A1H6MEX5</accession>
<evidence type="ECO:0000313" key="4">
    <source>
        <dbReference type="Proteomes" id="UP000199125"/>
    </source>
</evidence>
<dbReference type="Pfam" id="PF13409">
    <property type="entry name" value="GST_N_2"/>
    <property type="match status" value="1"/>
</dbReference>
<proteinExistence type="predicted"/>
<dbReference type="PANTHER" id="PTHR44051:SF19">
    <property type="entry name" value="DISULFIDE-BOND OXIDOREDUCTASE YFCG"/>
    <property type="match status" value="1"/>
</dbReference>
<dbReference type="PROSITE" id="PS50404">
    <property type="entry name" value="GST_NTER"/>
    <property type="match status" value="1"/>
</dbReference>
<evidence type="ECO:0000259" key="2">
    <source>
        <dbReference type="PROSITE" id="PS50405"/>
    </source>
</evidence>
<dbReference type="Gene3D" id="1.20.1050.10">
    <property type="match status" value="1"/>
</dbReference>
<sequence length="234" mass="26191">MADLLRDFPITRRWPPRRAGVIQLYTLNTPNGVKASIMLEELGLDYDAHRIGIIDPQDQMTPEFLSLNPNNKIPAMIDPDGPGGQPMGLWESGAMLIYLADKTGRLLPADGAARYQTLQWLMFQMGGVGPMFGQLGFFHRYRGAEIEDKRPRDRYAAESRRLLGVLERQLAGRDWITGEYSVADIATAPWVENLLRNYDAGELVGYADFPVVDAWVQRFLARPAVQRGMVVGAA</sequence>
<gene>
    <name evidence="3" type="ORF">SAMN04488075_1913</name>
</gene>
<dbReference type="PROSITE" id="PS50405">
    <property type="entry name" value="GST_CTER"/>
    <property type="match status" value="1"/>
</dbReference>
<dbReference type="CDD" id="cd03178">
    <property type="entry name" value="GST_C_Ure2p_like"/>
    <property type="match status" value="1"/>
</dbReference>
<keyword evidence="4" id="KW-1185">Reference proteome</keyword>
<dbReference type="SFLD" id="SFLDS00019">
    <property type="entry name" value="Glutathione_Transferase_(cytos"/>
    <property type="match status" value="1"/>
</dbReference>
<dbReference type="InterPro" id="IPR004045">
    <property type="entry name" value="Glutathione_S-Trfase_N"/>
</dbReference>
<dbReference type="SUPFAM" id="SSF47616">
    <property type="entry name" value="GST C-terminal domain-like"/>
    <property type="match status" value="1"/>
</dbReference>
<name>A0A1H6MEX5_9RHOB</name>
<dbReference type="AlphaFoldDB" id="A0A1H6MEX5"/>
<reference evidence="4" key="1">
    <citation type="submission" date="2016-10" db="EMBL/GenBank/DDBJ databases">
        <authorList>
            <person name="Varghese N."/>
            <person name="Submissions S."/>
        </authorList>
    </citation>
    <scope>NUCLEOTIDE SEQUENCE [LARGE SCALE GENOMIC DNA]</scope>
    <source>
        <strain evidence="4">DSM 11593</strain>
    </source>
</reference>
<dbReference type="InterPro" id="IPR036282">
    <property type="entry name" value="Glutathione-S-Trfase_C_sf"/>
</dbReference>
<dbReference type="Pfam" id="PF00043">
    <property type="entry name" value="GST_C"/>
    <property type="match status" value="1"/>
</dbReference>
<evidence type="ECO:0000259" key="1">
    <source>
        <dbReference type="PROSITE" id="PS50404"/>
    </source>
</evidence>
<dbReference type="GO" id="GO:0016740">
    <property type="term" value="F:transferase activity"/>
    <property type="evidence" value="ECO:0007669"/>
    <property type="project" value="UniProtKB-KW"/>
</dbReference>
<keyword evidence="3" id="KW-0808">Transferase</keyword>
<dbReference type="Gene3D" id="3.40.30.10">
    <property type="entry name" value="Glutaredoxin"/>
    <property type="match status" value="1"/>
</dbReference>
<dbReference type="OrthoDB" id="9803562at2"/>
<dbReference type="CDD" id="cd03048">
    <property type="entry name" value="GST_N_Ure2p_like"/>
    <property type="match status" value="1"/>
</dbReference>
<dbReference type="EMBL" id="FNXG01000003">
    <property type="protein sequence ID" value="SEH96139.1"/>
    <property type="molecule type" value="Genomic_DNA"/>
</dbReference>
<evidence type="ECO:0000313" key="3">
    <source>
        <dbReference type="EMBL" id="SEH96139.1"/>
    </source>
</evidence>
<feature type="domain" description="GST C-terminal" evidence="2">
    <location>
        <begin position="110"/>
        <end position="234"/>
    </location>
</feature>
<dbReference type="STRING" id="65735.SAMN04488075_1913"/>
<dbReference type="SFLD" id="SFLDG01151">
    <property type="entry name" value="Main.2:_Nu-like"/>
    <property type="match status" value="1"/>
</dbReference>
<organism evidence="3 4">
    <name type="scientific">Paracoccus alkenifer</name>
    <dbReference type="NCBI Taxonomy" id="65735"/>
    <lineage>
        <taxon>Bacteria</taxon>
        <taxon>Pseudomonadati</taxon>
        <taxon>Pseudomonadota</taxon>
        <taxon>Alphaproteobacteria</taxon>
        <taxon>Rhodobacterales</taxon>
        <taxon>Paracoccaceae</taxon>
        <taxon>Paracoccus</taxon>
    </lineage>
</organism>
<dbReference type="InterPro" id="IPR036249">
    <property type="entry name" value="Thioredoxin-like_sf"/>
</dbReference>